<dbReference type="InterPro" id="IPR016032">
    <property type="entry name" value="Sig_transdc_resp-reg_C-effctor"/>
</dbReference>
<dbReference type="PROSITE" id="PS50043">
    <property type="entry name" value="HTH_LUXR_2"/>
    <property type="match status" value="1"/>
</dbReference>
<dbReference type="EMBL" id="BIFH01000029">
    <property type="protein sequence ID" value="GCD98750.1"/>
    <property type="molecule type" value="Genomic_DNA"/>
</dbReference>
<dbReference type="CDD" id="cd06170">
    <property type="entry name" value="LuxR_C_like"/>
    <property type="match status" value="1"/>
</dbReference>
<dbReference type="GO" id="GO:0003677">
    <property type="term" value="F:DNA binding"/>
    <property type="evidence" value="ECO:0007669"/>
    <property type="project" value="UniProtKB-KW"/>
</dbReference>
<dbReference type="PANTHER" id="PTHR43214">
    <property type="entry name" value="TWO-COMPONENT RESPONSE REGULATOR"/>
    <property type="match status" value="1"/>
</dbReference>
<dbReference type="AlphaFoldDB" id="A0A401YVZ2"/>
<dbReference type="InterPro" id="IPR000792">
    <property type="entry name" value="Tscrpt_reg_LuxR_C"/>
</dbReference>
<dbReference type="SUPFAM" id="SSF46894">
    <property type="entry name" value="C-terminal effector domain of the bipartite response regulators"/>
    <property type="match status" value="1"/>
</dbReference>
<accession>A0A401YVZ2</accession>
<dbReference type="PROSITE" id="PS50110">
    <property type="entry name" value="RESPONSE_REGULATORY"/>
    <property type="match status" value="1"/>
</dbReference>
<dbReference type="FunFam" id="1.10.10.10:FF:000153">
    <property type="entry name" value="LuxR family transcriptional regulator"/>
    <property type="match status" value="1"/>
</dbReference>
<dbReference type="Pfam" id="PF00196">
    <property type="entry name" value="GerE"/>
    <property type="match status" value="1"/>
</dbReference>
<keyword evidence="4" id="KW-0804">Transcription</keyword>
<dbReference type="InterPro" id="IPR011006">
    <property type="entry name" value="CheY-like_superfamily"/>
</dbReference>
<dbReference type="RefSeq" id="WP_126640628.1">
    <property type="nucleotide sequence ID" value="NZ_BIFH01000029.1"/>
</dbReference>
<evidence type="ECO:0000256" key="4">
    <source>
        <dbReference type="ARBA" id="ARBA00023163"/>
    </source>
</evidence>
<feature type="domain" description="Response regulatory" evidence="7">
    <location>
        <begin position="5"/>
        <end position="122"/>
    </location>
</feature>
<evidence type="ECO:0000256" key="1">
    <source>
        <dbReference type="ARBA" id="ARBA00022553"/>
    </source>
</evidence>
<dbReference type="SUPFAM" id="SSF52172">
    <property type="entry name" value="CheY-like"/>
    <property type="match status" value="1"/>
</dbReference>
<dbReference type="Gene3D" id="3.40.50.2300">
    <property type="match status" value="1"/>
</dbReference>
<dbReference type="GO" id="GO:0006355">
    <property type="term" value="P:regulation of DNA-templated transcription"/>
    <property type="evidence" value="ECO:0007669"/>
    <property type="project" value="InterPro"/>
</dbReference>
<evidence type="ECO:0000313" key="9">
    <source>
        <dbReference type="Proteomes" id="UP000286931"/>
    </source>
</evidence>
<dbReference type="PANTHER" id="PTHR43214:SF24">
    <property type="entry name" value="TRANSCRIPTIONAL REGULATORY PROTEIN NARL-RELATED"/>
    <property type="match status" value="1"/>
</dbReference>
<dbReference type="InterPro" id="IPR001789">
    <property type="entry name" value="Sig_transdc_resp-reg_receiver"/>
</dbReference>
<feature type="modified residue" description="4-aspartylphosphate" evidence="5">
    <location>
        <position position="56"/>
    </location>
</feature>
<evidence type="ECO:0000313" key="8">
    <source>
        <dbReference type="EMBL" id="GCD98750.1"/>
    </source>
</evidence>
<proteinExistence type="predicted"/>
<evidence type="ECO:0000256" key="2">
    <source>
        <dbReference type="ARBA" id="ARBA00023015"/>
    </source>
</evidence>
<gene>
    <name evidence="8" type="ORF">EHYA_06461</name>
</gene>
<dbReference type="OrthoDB" id="9808843at2"/>
<evidence type="ECO:0000259" key="7">
    <source>
        <dbReference type="PROSITE" id="PS50110"/>
    </source>
</evidence>
<dbReference type="PRINTS" id="PR00038">
    <property type="entry name" value="HTHLUXR"/>
</dbReference>
<comment type="caution">
    <text evidence="8">The sequence shown here is derived from an EMBL/GenBank/DDBJ whole genome shotgun (WGS) entry which is preliminary data.</text>
</comment>
<dbReference type="PROSITE" id="PS00622">
    <property type="entry name" value="HTH_LUXR_1"/>
    <property type="match status" value="1"/>
</dbReference>
<organism evidence="8 9">
    <name type="scientific">Embleya hyalina</name>
    <dbReference type="NCBI Taxonomy" id="516124"/>
    <lineage>
        <taxon>Bacteria</taxon>
        <taxon>Bacillati</taxon>
        <taxon>Actinomycetota</taxon>
        <taxon>Actinomycetes</taxon>
        <taxon>Kitasatosporales</taxon>
        <taxon>Streptomycetaceae</taxon>
        <taxon>Embleya</taxon>
    </lineage>
</organism>
<keyword evidence="2" id="KW-0805">Transcription regulation</keyword>
<dbReference type="SMART" id="SM00448">
    <property type="entry name" value="REC"/>
    <property type="match status" value="1"/>
</dbReference>
<evidence type="ECO:0000256" key="5">
    <source>
        <dbReference type="PROSITE-ProRule" id="PRU00169"/>
    </source>
</evidence>
<keyword evidence="3 8" id="KW-0238">DNA-binding</keyword>
<name>A0A401YVZ2_9ACTN</name>
<dbReference type="Proteomes" id="UP000286931">
    <property type="component" value="Unassembled WGS sequence"/>
</dbReference>
<dbReference type="InterPro" id="IPR058245">
    <property type="entry name" value="NreC/VraR/RcsB-like_REC"/>
</dbReference>
<evidence type="ECO:0000256" key="3">
    <source>
        <dbReference type="ARBA" id="ARBA00023125"/>
    </source>
</evidence>
<keyword evidence="9" id="KW-1185">Reference proteome</keyword>
<feature type="domain" description="HTH luxR-type" evidence="6">
    <location>
        <begin position="140"/>
        <end position="205"/>
    </location>
</feature>
<dbReference type="SMART" id="SM00421">
    <property type="entry name" value="HTH_LUXR"/>
    <property type="match status" value="1"/>
</dbReference>
<evidence type="ECO:0000259" key="6">
    <source>
        <dbReference type="PROSITE" id="PS50043"/>
    </source>
</evidence>
<sequence length="210" mass="22220">MTPIRLVVCDDHAVVRAGLLALFAGEDGIEVIGEAAGGEEAVRLAAALRPDVVLMDLQLVGGIDGVEATGRLLALPEPPHVLVLTMYDTDADVSRAIEAGAAGYLLKAGSPEDLFRAVRDAAAGRTVLAPEVAARLFSRMRKPDGTLTAREVEILQLLARGVGNAEIARRLFISQATVKTHLGHIYAKLGVDTRTAAVSVATERRLIRLT</sequence>
<dbReference type="GO" id="GO:0000160">
    <property type="term" value="P:phosphorelay signal transduction system"/>
    <property type="evidence" value="ECO:0007669"/>
    <property type="project" value="InterPro"/>
</dbReference>
<keyword evidence="1 5" id="KW-0597">Phosphoprotein</keyword>
<protein>
    <submittedName>
        <fullName evidence="8">DNA-binding response regulator</fullName>
    </submittedName>
</protein>
<reference evidence="8 9" key="1">
    <citation type="submission" date="2018-12" db="EMBL/GenBank/DDBJ databases">
        <title>Draft genome sequence of Embleya hyalina NBRC 13850T.</title>
        <authorList>
            <person name="Komaki H."/>
            <person name="Hosoyama A."/>
            <person name="Kimura A."/>
            <person name="Ichikawa N."/>
            <person name="Tamura T."/>
        </authorList>
    </citation>
    <scope>NUCLEOTIDE SEQUENCE [LARGE SCALE GENOMIC DNA]</scope>
    <source>
        <strain evidence="8 9">NBRC 13850</strain>
    </source>
</reference>
<dbReference type="InterPro" id="IPR039420">
    <property type="entry name" value="WalR-like"/>
</dbReference>
<dbReference type="CDD" id="cd17535">
    <property type="entry name" value="REC_NarL-like"/>
    <property type="match status" value="1"/>
</dbReference>
<dbReference type="Pfam" id="PF00072">
    <property type="entry name" value="Response_reg"/>
    <property type="match status" value="1"/>
</dbReference>